<keyword evidence="6 7" id="KW-0137">Centromere</keyword>
<accession>A0ABR3PXF0</accession>
<dbReference type="Gene3D" id="3.30.160.430">
    <property type="match status" value="1"/>
</dbReference>
<evidence type="ECO:0000313" key="9">
    <source>
        <dbReference type="EMBL" id="KAL1407130.1"/>
    </source>
</evidence>
<dbReference type="InterPro" id="IPR013252">
    <property type="entry name" value="Ndc80_Spc24"/>
</dbReference>
<comment type="similarity">
    <text evidence="7">Belongs to the SPC24 family.</text>
</comment>
<dbReference type="EMBL" id="JBBXJM010000005">
    <property type="protein sequence ID" value="KAL1407130.1"/>
    <property type="molecule type" value="Genomic_DNA"/>
</dbReference>
<keyword evidence="3" id="KW-0175">Coiled coil</keyword>
<keyword evidence="5 7" id="KW-0131">Cell cycle</keyword>
<evidence type="ECO:0000256" key="1">
    <source>
        <dbReference type="ARBA" id="ARBA00022454"/>
    </source>
</evidence>
<keyword evidence="7" id="KW-0498">Mitosis</keyword>
<keyword evidence="7" id="KW-0132">Cell division</keyword>
<protein>
    <recommendedName>
        <fullName evidence="7">Kinetochore protein Spc24</fullName>
    </recommendedName>
</protein>
<keyword evidence="1 7" id="KW-0158">Chromosome</keyword>
<comment type="subcellular location">
    <subcellularLocation>
        <location evidence="7">Nucleus</location>
    </subcellularLocation>
    <subcellularLocation>
        <location evidence="7">Chromosome</location>
        <location evidence="7">Centromere</location>
        <location evidence="7">Kinetochore</location>
    </subcellularLocation>
</comment>
<evidence type="ECO:0000256" key="4">
    <source>
        <dbReference type="ARBA" id="ARBA00023242"/>
    </source>
</evidence>
<dbReference type="SUPFAM" id="SSF143026">
    <property type="entry name" value="Kinetochore globular domain"/>
    <property type="match status" value="1"/>
</dbReference>
<evidence type="ECO:0000313" key="10">
    <source>
        <dbReference type="Proteomes" id="UP001565368"/>
    </source>
</evidence>
<dbReference type="InterPro" id="IPR038066">
    <property type="entry name" value="Spc24_Fungi_globular_sf"/>
</dbReference>
<reference evidence="9 10" key="1">
    <citation type="submission" date="2023-08" db="EMBL/GenBank/DDBJ databases">
        <title>Annotated Genome Sequence of Vanrija albida AlHP1.</title>
        <authorList>
            <person name="Herzog R."/>
        </authorList>
    </citation>
    <scope>NUCLEOTIDE SEQUENCE [LARGE SCALE GENOMIC DNA]</scope>
    <source>
        <strain evidence="9 10">AlHP1</strain>
    </source>
</reference>
<evidence type="ECO:0000256" key="5">
    <source>
        <dbReference type="ARBA" id="ARBA00023306"/>
    </source>
</evidence>
<evidence type="ECO:0000256" key="3">
    <source>
        <dbReference type="ARBA" id="ARBA00023054"/>
    </source>
</evidence>
<evidence type="ECO:0000256" key="6">
    <source>
        <dbReference type="ARBA" id="ARBA00023328"/>
    </source>
</evidence>
<comment type="subunit">
    <text evidence="7">Component of the NDC80 complex.</text>
</comment>
<keyword evidence="4 7" id="KW-0539">Nucleus</keyword>
<feature type="compositionally biased region" description="Basic and acidic residues" evidence="8">
    <location>
        <begin position="111"/>
        <end position="128"/>
    </location>
</feature>
<proteinExistence type="inferred from homology"/>
<keyword evidence="2 7" id="KW-0995">Kinetochore</keyword>
<evidence type="ECO:0000256" key="2">
    <source>
        <dbReference type="ARBA" id="ARBA00022838"/>
    </source>
</evidence>
<dbReference type="CDD" id="cd11565">
    <property type="entry name" value="RWD_Spc24"/>
    <property type="match status" value="1"/>
</dbReference>
<feature type="region of interest" description="Disordered" evidence="8">
    <location>
        <begin position="108"/>
        <end position="128"/>
    </location>
</feature>
<evidence type="ECO:0000256" key="8">
    <source>
        <dbReference type="SAM" id="MobiDB-lite"/>
    </source>
</evidence>
<keyword evidence="10" id="KW-1185">Reference proteome</keyword>
<dbReference type="Proteomes" id="UP001565368">
    <property type="component" value="Unassembled WGS sequence"/>
</dbReference>
<comment type="caution">
    <text evidence="9">The sequence shown here is derived from an EMBL/GenBank/DDBJ whole genome shotgun (WGS) entry which is preliminary data.</text>
</comment>
<dbReference type="Pfam" id="PF08286">
    <property type="entry name" value="Spc24"/>
    <property type="match status" value="1"/>
</dbReference>
<sequence>MSAPQEESLEGNVSTEYLSGAALSSVLRDVGATLTPEDELEDIAKAEAAVNAKDNERKAVVDKLQDDLNALIHKLQQATAAAQRPEGQPSAQEHEIHVRQLEQQQYASHKALRDEQEGITKRESELARTKTERDKVRAWDVGAGAGNAGQVVRLELFKGLGFSMIGDSKVLVRNDTKPDVNVVSLGDGASRVQRANMLWAMAGE</sequence>
<dbReference type="RefSeq" id="XP_069207074.1">
    <property type="nucleotide sequence ID" value="XM_069355003.1"/>
</dbReference>
<comment type="function">
    <text evidence="7">Acts as a component of the essential kinetochore-associated NDC80 complex, which is required for chromosome segregation and spindle checkpoint activity.</text>
</comment>
<name>A0ABR3PXF0_9TREE</name>
<organism evidence="9 10">
    <name type="scientific">Vanrija albida</name>
    <dbReference type="NCBI Taxonomy" id="181172"/>
    <lineage>
        <taxon>Eukaryota</taxon>
        <taxon>Fungi</taxon>
        <taxon>Dikarya</taxon>
        <taxon>Basidiomycota</taxon>
        <taxon>Agaricomycotina</taxon>
        <taxon>Tremellomycetes</taxon>
        <taxon>Trichosporonales</taxon>
        <taxon>Trichosporonaceae</taxon>
        <taxon>Vanrija</taxon>
    </lineage>
</organism>
<gene>
    <name evidence="9" type="ORF">Q8F55_006544</name>
</gene>
<dbReference type="GeneID" id="95987587"/>
<evidence type="ECO:0000256" key="7">
    <source>
        <dbReference type="RuleBase" id="RU368011"/>
    </source>
</evidence>